<reference evidence="2" key="1">
    <citation type="submission" date="2022-03" db="EMBL/GenBank/DDBJ databases">
        <authorList>
            <person name="Sayadi A."/>
        </authorList>
    </citation>
    <scope>NUCLEOTIDE SEQUENCE</scope>
</reference>
<gene>
    <name evidence="2" type="ORF">ACAOBT_LOCUS3801</name>
</gene>
<dbReference type="EMBL" id="CAKOFQ010006690">
    <property type="protein sequence ID" value="CAH1960813.1"/>
    <property type="molecule type" value="Genomic_DNA"/>
</dbReference>
<dbReference type="OrthoDB" id="10650666at2759"/>
<evidence type="ECO:0000313" key="2">
    <source>
        <dbReference type="EMBL" id="CAH1960813.1"/>
    </source>
</evidence>
<feature type="signal peptide" evidence="1">
    <location>
        <begin position="1"/>
        <end position="21"/>
    </location>
</feature>
<name>A0A9P0P0R1_ACAOB</name>
<dbReference type="AlphaFoldDB" id="A0A9P0P0R1"/>
<comment type="caution">
    <text evidence="2">The sequence shown here is derived from an EMBL/GenBank/DDBJ whole genome shotgun (WGS) entry which is preliminary data.</text>
</comment>
<evidence type="ECO:0000313" key="3">
    <source>
        <dbReference type="Proteomes" id="UP001152888"/>
    </source>
</evidence>
<evidence type="ECO:0000256" key="1">
    <source>
        <dbReference type="SAM" id="SignalP"/>
    </source>
</evidence>
<organism evidence="2 3">
    <name type="scientific">Acanthoscelides obtectus</name>
    <name type="common">Bean weevil</name>
    <name type="synonym">Bruchus obtectus</name>
    <dbReference type="NCBI Taxonomy" id="200917"/>
    <lineage>
        <taxon>Eukaryota</taxon>
        <taxon>Metazoa</taxon>
        <taxon>Ecdysozoa</taxon>
        <taxon>Arthropoda</taxon>
        <taxon>Hexapoda</taxon>
        <taxon>Insecta</taxon>
        <taxon>Pterygota</taxon>
        <taxon>Neoptera</taxon>
        <taxon>Endopterygota</taxon>
        <taxon>Coleoptera</taxon>
        <taxon>Polyphaga</taxon>
        <taxon>Cucujiformia</taxon>
        <taxon>Chrysomeloidea</taxon>
        <taxon>Chrysomelidae</taxon>
        <taxon>Bruchinae</taxon>
        <taxon>Bruchini</taxon>
        <taxon>Acanthoscelides</taxon>
    </lineage>
</organism>
<accession>A0A9P0P0R1</accession>
<keyword evidence="3" id="KW-1185">Reference proteome</keyword>
<dbReference type="Proteomes" id="UP001152888">
    <property type="component" value="Unassembled WGS sequence"/>
</dbReference>
<keyword evidence="1" id="KW-0732">Signal</keyword>
<proteinExistence type="predicted"/>
<evidence type="ECO:0008006" key="4">
    <source>
        <dbReference type="Google" id="ProtNLM"/>
    </source>
</evidence>
<protein>
    <recommendedName>
        <fullName evidence="4">Secreted protein</fullName>
    </recommendedName>
</protein>
<feature type="chain" id="PRO_5040176796" description="Secreted protein" evidence="1">
    <location>
        <begin position="22"/>
        <end position="86"/>
    </location>
</feature>
<sequence length="86" mass="9389">MKLIVTFYILLLVGVLVTVECKRGGGSRGGSSRGKSEDFNRYADRTGCSAATSSRVRIQKTVREYAAPVSTGFRTTKALRMERPGD</sequence>